<dbReference type="OrthoDB" id="9795206at2"/>
<dbReference type="STRING" id="263852.SAMN02745116_01930"/>
<dbReference type="PANTHER" id="PTHR43415:SF3">
    <property type="entry name" value="GNAT-FAMILY ACETYLTRANSFERASE"/>
    <property type="match status" value="1"/>
</dbReference>
<sequence>MYFKKLVGENCFLSPIDVNDAELFTSWLNDLEIVENLGFPNLMITVESERTMLEELAKEHNYAIIDQKTNQCIGNCGFKYVDLLNKTAEVGIFIGNRDFWNRGYGQEALKLLIDYGFQSLNLHSVYLKVFSYNTRAIRCYEKIGFKEIGRRRESLLRGEVWHDIILMDILVGEVS</sequence>
<keyword evidence="2" id="KW-0808">Transferase</keyword>
<dbReference type="GO" id="GO:0016747">
    <property type="term" value="F:acyltransferase activity, transferring groups other than amino-acyl groups"/>
    <property type="evidence" value="ECO:0007669"/>
    <property type="project" value="InterPro"/>
</dbReference>
<dbReference type="RefSeq" id="WP_078807845.1">
    <property type="nucleotide sequence ID" value="NZ_FUXI01000022.1"/>
</dbReference>
<gene>
    <name evidence="2" type="ORF">SAMN02745116_01930</name>
</gene>
<keyword evidence="3" id="KW-1185">Reference proteome</keyword>
<organism evidence="2 3">
    <name type="scientific">Pilibacter termitis</name>
    <dbReference type="NCBI Taxonomy" id="263852"/>
    <lineage>
        <taxon>Bacteria</taxon>
        <taxon>Bacillati</taxon>
        <taxon>Bacillota</taxon>
        <taxon>Bacilli</taxon>
        <taxon>Lactobacillales</taxon>
        <taxon>Enterococcaceae</taxon>
        <taxon>Pilibacter</taxon>
    </lineage>
</organism>
<dbReference type="PANTHER" id="PTHR43415">
    <property type="entry name" value="SPERMIDINE N(1)-ACETYLTRANSFERASE"/>
    <property type="match status" value="1"/>
</dbReference>
<feature type="domain" description="N-acetyltransferase" evidence="1">
    <location>
        <begin position="16"/>
        <end position="172"/>
    </location>
</feature>
<dbReference type="Gene3D" id="3.40.630.30">
    <property type="match status" value="1"/>
</dbReference>
<evidence type="ECO:0000259" key="1">
    <source>
        <dbReference type="PROSITE" id="PS51186"/>
    </source>
</evidence>
<protein>
    <submittedName>
        <fullName evidence="2">Protein N-acetyltransferase, RimJ/RimL family</fullName>
    </submittedName>
</protein>
<evidence type="ECO:0000313" key="2">
    <source>
        <dbReference type="EMBL" id="SJZ94806.1"/>
    </source>
</evidence>
<accession>A0A1T4PU20</accession>
<evidence type="ECO:0000313" key="3">
    <source>
        <dbReference type="Proteomes" id="UP000190328"/>
    </source>
</evidence>
<dbReference type="AlphaFoldDB" id="A0A1T4PU20"/>
<dbReference type="InterPro" id="IPR000182">
    <property type="entry name" value="GNAT_dom"/>
</dbReference>
<dbReference type="EMBL" id="FUXI01000022">
    <property type="protein sequence ID" value="SJZ94806.1"/>
    <property type="molecule type" value="Genomic_DNA"/>
</dbReference>
<dbReference type="SUPFAM" id="SSF55729">
    <property type="entry name" value="Acyl-CoA N-acyltransferases (Nat)"/>
    <property type="match status" value="1"/>
</dbReference>
<name>A0A1T4PU20_9ENTE</name>
<proteinExistence type="predicted"/>
<dbReference type="Pfam" id="PF13302">
    <property type="entry name" value="Acetyltransf_3"/>
    <property type="match status" value="1"/>
</dbReference>
<dbReference type="PROSITE" id="PS51186">
    <property type="entry name" value="GNAT"/>
    <property type="match status" value="1"/>
</dbReference>
<reference evidence="2 3" key="1">
    <citation type="submission" date="2017-02" db="EMBL/GenBank/DDBJ databases">
        <authorList>
            <person name="Peterson S.W."/>
        </authorList>
    </citation>
    <scope>NUCLEOTIDE SEQUENCE [LARGE SCALE GENOMIC DNA]</scope>
    <source>
        <strain evidence="2 3">ATCC BAA-1030</strain>
    </source>
</reference>
<dbReference type="Proteomes" id="UP000190328">
    <property type="component" value="Unassembled WGS sequence"/>
</dbReference>
<dbReference type="InterPro" id="IPR016181">
    <property type="entry name" value="Acyl_CoA_acyltransferase"/>
</dbReference>